<evidence type="ECO:0000313" key="2">
    <source>
        <dbReference type="Proteomes" id="UP000515237"/>
    </source>
</evidence>
<gene>
    <name evidence="1" type="ORF">HUW51_17530</name>
</gene>
<keyword evidence="2" id="KW-1185">Reference proteome</keyword>
<organism evidence="1 2">
    <name type="scientific">Adhaeribacter swui</name>
    <dbReference type="NCBI Taxonomy" id="2086471"/>
    <lineage>
        <taxon>Bacteria</taxon>
        <taxon>Pseudomonadati</taxon>
        <taxon>Bacteroidota</taxon>
        <taxon>Cytophagia</taxon>
        <taxon>Cytophagales</taxon>
        <taxon>Hymenobacteraceae</taxon>
        <taxon>Adhaeribacter</taxon>
    </lineage>
</organism>
<dbReference type="RefSeq" id="WP_185270917.1">
    <property type="nucleotide sequence ID" value="NZ_CP055156.1"/>
</dbReference>
<name>A0A7G7GBA3_9BACT</name>
<evidence type="ECO:0000313" key="1">
    <source>
        <dbReference type="EMBL" id="QNF34437.1"/>
    </source>
</evidence>
<reference evidence="1 2" key="1">
    <citation type="journal article" date="2018" name="Int. J. Syst. Evol. Microbiol.">
        <title>Adhaeribacter swui sp. nov., isolated from wet mud.</title>
        <authorList>
            <person name="Kim D.U."/>
            <person name="Kim K.W."/>
            <person name="Kang M.S."/>
            <person name="Kim J.Y."/>
            <person name="Jang J.H."/>
            <person name="Kim M.K."/>
        </authorList>
    </citation>
    <scope>NUCLEOTIDE SEQUENCE [LARGE SCALE GENOMIC DNA]</scope>
    <source>
        <strain evidence="1 2">KCTC 52873</strain>
    </source>
</reference>
<dbReference type="EMBL" id="CP055156">
    <property type="protein sequence ID" value="QNF34437.1"/>
    <property type="molecule type" value="Genomic_DNA"/>
</dbReference>
<protein>
    <submittedName>
        <fullName evidence="1">Uncharacterized protein</fullName>
    </submittedName>
</protein>
<dbReference type="Proteomes" id="UP000515237">
    <property type="component" value="Chromosome"/>
</dbReference>
<proteinExistence type="predicted"/>
<dbReference type="AlphaFoldDB" id="A0A7G7GBA3"/>
<sequence length="96" mass="11324">MKVAFYLLQGAMDEYLYDPESKTLHFSILKKVNGVVFYLPYTPTKGMLVDLTRFSKIFNLSKPELDLLRYRGFYLVSELSMTPEYLELQLILREDD</sequence>
<dbReference type="KEGG" id="aswu:HUW51_17530"/>
<accession>A0A7G7GBA3</accession>